<dbReference type="AlphaFoldDB" id="A0AAV6MI34"/>
<dbReference type="GO" id="GO:0015969">
    <property type="term" value="P:guanosine tetraphosphate metabolic process"/>
    <property type="evidence" value="ECO:0007669"/>
    <property type="project" value="InterPro"/>
</dbReference>
<dbReference type="InterPro" id="IPR006674">
    <property type="entry name" value="HD_domain"/>
</dbReference>
<dbReference type="SMART" id="SM00471">
    <property type="entry name" value="HDc"/>
    <property type="match status" value="1"/>
</dbReference>
<feature type="non-terminal residue" evidence="10">
    <location>
        <position position="1"/>
    </location>
</feature>
<evidence type="ECO:0000256" key="5">
    <source>
        <dbReference type="ARBA" id="ARBA00070102"/>
    </source>
</evidence>
<sequence length="854" mass="95307">MTSAPSMSVSLGCVNICKFSKGEGGGRYDCSVLSCAWKAPRVLTGFLASTTHSPQCSSFLYSRNGKRSRINSRFEPMNVGGWTKFCCSSFLSSDAFDEVSPEGLWEDLKPTVSYLSPKELELVHNALKLAFEAHDGQKRRSGEPFIIHPVEVARILGELELDWETIAAGLLHDTVEDTDVVTFEKIEEEFGATVRHIVEGETKVSKLGKLKCKNEGNSVQDVKADDLRQMFIAMTEEVRVIIVKLADRLHNMRTLSHMPPHKQSSIARETLQVFAPLAKLLGMYQIKSELENLSFMYTNPEDYSKVKRRVADLSKEHEKELIEAKKILTKKIQEDQFLDLMTLRTEVQSVCKEPFSIYKAVLKSQCSISEVNQIAQLRIIIQPKPCIGVGPFCSLQQICYHVLGLVHGIWTPIPRAMKDYIATPKPNGYQSLHTTVIPFLYESMFRLEVQIRTEEMDLIAERGIAAHYCGGGLVTSPVRSSMPNSRSSRRKAVCLSDANIALRIGWLNAIREWQEEFVGNMSSREFVDTVTRDLLGSRVFVFTPRGEIKNLPKGATVIDYSYMIHTEIGNTMVAAKVNGNLVSPTHVLANAEVVEIITYNALSGKSAYQRHKQWLQHAKTRSARHKIMKFLREQASLSAAEITADTITDFIADSDEESETEEPPVVSTIKKPLWEKILDMVDISSTRKNIKDNSQSKNNKVSVPRVNGKHNHYVNVKLKAEGDILSMGNGVARIIQPLYREVLPGLDSWLISKVTSWHSLEGHSIQWLCVVCIDRKGIMGEVTTELAAAGITVCSCVAEMDRGRGLAVMLFHVEGNLDSMVNACARVDTILGVLGWSTGCSSPNTGENQKFLEC</sequence>
<keyword evidence="11" id="KW-1185">Reference proteome</keyword>
<dbReference type="CDD" id="cd02116">
    <property type="entry name" value="ACT"/>
    <property type="match status" value="1"/>
</dbReference>
<dbReference type="InterPro" id="IPR007685">
    <property type="entry name" value="RelA_SpoT"/>
</dbReference>
<evidence type="ECO:0000256" key="6">
    <source>
        <dbReference type="ARBA" id="ARBA00075768"/>
    </source>
</evidence>
<dbReference type="FunFam" id="1.10.3210.10:FF:000001">
    <property type="entry name" value="GTP pyrophosphokinase RelA"/>
    <property type="match status" value="1"/>
</dbReference>
<dbReference type="PANTHER" id="PTHR43061:SF1">
    <property type="entry name" value="GTP DIPHOSPHOKINASE RSH1, CHLOROPLASTIC-RELATED"/>
    <property type="match status" value="1"/>
</dbReference>
<organism evidence="10 11">
    <name type="scientific">Cucurbita argyrosperma subsp. sororia</name>
    <dbReference type="NCBI Taxonomy" id="37648"/>
    <lineage>
        <taxon>Eukaryota</taxon>
        <taxon>Viridiplantae</taxon>
        <taxon>Streptophyta</taxon>
        <taxon>Embryophyta</taxon>
        <taxon>Tracheophyta</taxon>
        <taxon>Spermatophyta</taxon>
        <taxon>Magnoliopsida</taxon>
        <taxon>eudicotyledons</taxon>
        <taxon>Gunneridae</taxon>
        <taxon>Pentapetalae</taxon>
        <taxon>rosids</taxon>
        <taxon>fabids</taxon>
        <taxon>Cucurbitales</taxon>
        <taxon>Cucurbitaceae</taxon>
        <taxon>Cucurbiteae</taxon>
        <taxon>Cucurbita</taxon>
    </lineage>
</organism>
<dbReference type="CDD" id="cd05399">
    <property type="entry name" value="NT_Rel-Spo_like"/>
    <property type="match status" value="1"/>
</dbReference>
<accession>A0AAV6MI34</accession>
<evidence type="ECO:0000313" key="10">
    <source>
        <dbReference type="EMBL" id="KAG6581282.1"/>
    </source>
</evidence>
<dbReference type="Pfam" id="PF04607">
    <property type="entry name" value="RelA_SpoT"/>
    <property type="match status" value="1"/>
</dbReference>
<feature type="domain" description="TGS" evidence="9">
    <location>
        <begin position="535"/>
        <end position="598"/>
    </location>
</feature>
<feature type="domain" description="HD" evidence="8">
    <location>
        <begin position="145"/>
        <end position="252"/>
    </location>
</feature>
<keyword evidence="4" id="KW-0342">GTP-binding</keyword>
<evidence type="ECO:0000256" key="2">
    <source>
        <dbReference type="ARBA" id="ARBA00013251"/>
    </source>
</evidence>
<dbReference type="Pfam" id="PF13328">
    <property type="entry name" value="HD_4"/>
    <property type="match status" value="1"/>
</dbReference>
<evidence type="ECO:0000256" key="3">
    <source>
        <dbReference type="ARBA" id="ARBA00023016"/>
    </source>
</evidence>
<keyword evidence="4" id="KW-0547">Nucleotide-binding</keyword>
<dbReference type="FunFam" id="3.10.20.30:FF:000002">
    <property type="entry name" value="GTP pyrophosphokinase (RelA/SpoT)"/>
    <property type="match status" value="1"/>
</dbReference>
<dbReference type="PROSITE" id="PS51831">
    <property type="entry name" value="HD"/>
    <property type="match status" value="1"/>
</dbReference>
<dbReference type="EMBL" id="JAGKQH010000014">
    <property type="protein sequence ID" value="KAG6581282.1"/>
    <property type="molecule type" value="Genomic_DNA"/>
</dbReference>
<protein>
    <recommendedName>
        <fullName evidence="5">Putative GTP diphosphokinase RSH1, chloroplastic</fullName>
        <ecNumber evidence="2">2.7.6.5</ecNumber>
    </recommendedName>
    <alternativeName>
        <fullName evidence="6">RelA/SpoT homolog 1</fullName>
    </alternativeName>
    <alternativeName>
        <fullName evidence="7">ppGpp synthetase RSH1</fullName>
    </alternativeName>
</protein>
<dbReference type="Pfam" id="PF02824">
    <property type="entry name" value="TGS"/>
    <property type="match status" value="1"/>
</dbReference>
<dbReference type="CDD" id="cd01668">
    <property type="entry name" value="TGS_RSH"/>
    <property type="match status" value="1"/>
</dbReference>
<evidence type="ECO:0000259" key="8">
    <source>
        <dbReference type="PROSITE" id="PS51831"/>
    </source>
</evidence>
<evidence type="ECO:0000259" key="9">
    <source>
        <dbReference type="PROSITE" id="PS51880"/>
    </source>
</evidence>
<reference evidence="10 11" key="1">
    <citation type="journal article" date="2021" name="Hortic Res">
        <title>The domestication of Cucurbita argyrosperma as revealed by the genome of its wild relative.</title>
        <authorList>
            <person name="Barrera-Redondo J."/>
            <person name="Sanchez-de la Vega G."/>
            <person name="Aguirre-Liguori J.A."/>
            <person name="Castellanos-Morales G."/>
            <person name="Gutierrez-Guerrero Y.T."/>
            <person name="Aguirre-Dugua X."/>
            <person name="Aguirre-Planter E."/>
            <person name="Tenaillon M.I."/>
            <person name="Lira-Saade R."/>
            <person name="Eguiarte L.E."/>
        </authorList>
    </citation>
    <scope>NUCLEOTIDE SEQUENCE [LARGE SCALE GENOMIC DNA]</scope>
    <source>
        <strain evidence="10">JBR-2021</strain>
    </source>
</reference>
<comment type="caution">
    <text evidence="10">The sequence shown here is derived from an EMBL/GenBank/DDBJ whole genome shotgun (WGS) entry which is preliminary data.</text>
</comment>
<dbReference type="InterPro" id="IPR033655">
    <property type="entry name" value="TGS_RelA/SpoT"/>
</dbReference>
<gene>
    <name evidence="10" type="primary">RSH1</name>
    <name evidence="10" type="ORF">SDJN03_21284</name>
</gene>
<dbReference type="Proteomes" id="UP000685013">
    <property type="component" value="Chromosome 14"/>
</dbReference>
<dbReference type="EC" id="2.7.6.5" evidence="2"/>
<evidence type="ECO:0000256" key="1">
    <source>
        <dbReference type="ARBA" id="ARBA00007476"/>
    </source>
</evidence>
<dbReference type="PANTHER" id="PTHR43061">
    <property type="entry name" value="GTP DIPHOSPHOKINASE RSH1, CHLOROPLASTIC-RELATED"/>
    <property type="match status" value="1"/>
</dbReference>
<dbReference type="GO" id="GO:0008728">
    <property type="term" value="F:GTP diphosphokinase activity"/>
    <property type="evidence" value="ECO:0007669"/>
    <property type="project" value="UniProtKB-EC"/>
</dbReference>
<evidence type="ECO:0000313" key="11">
    <source>
        <dbReference type="Proteomes" id="UP000685013"/>
    </source>
</evidence>
<dbReference type="SMART" id="SM00954">
    <property type="entry name" value="RelA_SpoT"/>
    <property type="match status" value="1"/>
</dbReference>
<keyword evidence="3" id="KW-0346">Stress response</keyword>
<comment type="similarity">
    <text evidence="1">Belongs to the RelA/SpoT family.</text>
</comment>
<proteinExistence type="inferred from homology"/>
<dbReference type="GO" id="GO:0005525">
    <property type="term" value="F:GTP binding"/>
    <property type="evidence" value="ECO:0007669"/>
    <property type="project" value="UniProtKB-KW"/>
</dbReference>
<evidence type="ECO:0000256" key="4">
    <source>
        <dbReference type="ARBA" id="ARBA00023134"/>
    </source>
</evidence>
<dbReference type="PROSITE" id="PS51880">
    <property type="entry name" value="TGS"/>
    <property type="match status" value="1"/>
</dbReference>
<dbReference type="InterPro" id="IPR004095">
    <property type="entry name" value="TGS"/>
</dbReference>
<name>A0AAV6MI34_9ROSI</name>
<evidence type="ECO:0000256" key="7">
    <source>
        <dbReference type="ARBA" id="ARBA00082153"/>
    </source>
</evidence>
<dbReference type="CDD" id="cd00077">
    <property type="entry name" value="HDc"/>
    <property type="match status" value="1"/>
</dbReference>
<dbReference type="InterPro" id="IPR003607">
    <property type="entry name" value="HD/PDEase_dom"/>
</dbReference>